<comment type="subcellular location">
    <subcellularLocation>
        <location evidence="1">Cell membrane</location>
        <topology evidence="1">Multi-pass membrane protein</topology>
    </subcellularLocation>
</comment>
<keyword evidence="8" id="KW-0406">Ion transport</keyword>
<feature type="transmembrane region" description="Helical" evidence="10">
    <location>
        <begin position="253"/>
        <end position="273"/>
    </location>
</feature>
<feature type="transmembrane region" description="Helical" evidence="10">
    <location>
        <begin position="438"/>
        <end position="459"/>
    </location>
</feature>
<keyword evidence="6" id="KW-0630">Potassium</keyword>
<feature type="transmembrane region" description="Helical" evidence="10">
    <location>
        <begin position="214"/>
        <end position="233"/>
    </location>
</feature>
<evidence type="ECO:0000256" key="2">
    <source>
        <dbReference type="ARBA" id="ARBA00022448"/>
    </source>
</evidence>
<feature type="transmembrane region" description="Helical" evidence="10">
    <location>
        <begin position="67"/>
        <end position="87"/>
    </location>
</feature>
<keyword evidence="3" id="KW-1003">Cell membrane</keyword>
<proteinExistence type="predicted"/>
<sequence length="477" mass="52146">MDTVFPMVLRTGRRLLSLAAGSPFRTLLSRFLLFSPGLFFVVSYLIAIMLGTLLLRMPMSTRSGHIEWIDALFTSTSAFCVTGLAVVDTGTYFSLFGQILIMLMVEIGGLGIMTFAALLFLSLGWTVSIRQRLFIQETYTSEISRDIKYLVVFIFAFTFLSELIGALLLMPCWESELAFSAKVFYSVFHSITAFCNAGISLFPDDLSRYRANVGINLIFTTLMILGGIGFPVVRDVINCLGRRGNARLTLNTRLSLAVSLILIILGTLLFWALERGYSMAGAPWTEQIMVSYFQSVTARTAGFSTIDSSALGNATLLFMMIFMFIGASPGSTGGGIKTTSIGVLAVVVMNRVRGNDANNVFRATIPDEVVSRTITIFISAVVFILVIVFLHMIDQHGAVPSGQSRGPFMEYLFETVSAFGTVGLSTGITSGMDTFGKLLIIASMLVGRVGILTLVYIVASRRRAPSYRYAEENILIG</sequence>
<dbReference type="EMBL" id="CAADRM010000104">
    <property type="protein sequence ID" value="VFU15254.1"/>
    <property type="molecule type" value="Genomic_DNA"/>
</dbReference>
<dbReference type="PANTHER" id="PTHR32024:SF1">
    <property type="entry name" value="KTR SYSTEM POTASSIUM UPTAKE PROTEIN B"/>
    <property type="match status" value="1"/>
</dbReference>
<reference evidence="11" key="1">
    <citation type="submission" date="2019-03" db="EMBL/GenBank/DDBJ databases">
        <authorList>
            <person name="Hao L."/>
        </authorList>
    </citation>
    <scope>NUCLEOTIDE SEQUENCE</scope>
</reference>
<keyword evidence="5 10" id="KW-0812">Transmembrane</keyword>
<evidence type="ECO:0000256" key="5">
    <source>
        <dbReference type="ARBA" id="ARBA00022692"/>
    </source>
</evidence>
<feature type="transmembrane region" description="Helical" evidence="10">
    <location>
        <begin position="149"/>
        <end position="171"/>
    </location>
</feature>
<feature type="transmembrane region" description="Helical" evidence="10">
    <location>
        <begin position="31"/>
        <end position="55"/>
    </location>
</feature>
<protein>
    <submittedName>
        <fullName evidence="11">Potassium/sodium uptake protein NtpJ</fullName>
    </submittedName>
</protein>
<accession>A0A485M757</accession>
<evidence type="ECO:0000256" key="4">
    <source>
        <dbReference type="ARBA" id="ARBA00022538"/>
    </source>
</evidence>
<feature type="transmembrane region" description="Helical" evidence="10">
    <location>
        <begin position="316"/>
        <end position="349"/>
    </location>
</feature>
<gene>
    <name evidence="11" type="primary">ntpJ</name>
    <name evidence="11" type="ORF">SCFA_400003</name>
</gene>
<name>A0A485M757_9ZZZZ</name>
<evidence type="ECO:0000256" key="8">
    <source>
        <dbReference type="ARBA" id="ARBA00023065"/>
    </source>
</evidence>
<keyword evidence="2" id="KW-0813">Transport</keyword>
<dbReference type="GO" id="GO:0005886">
    <property type="term" value="C:plasma membrane"/>
    <property type="evidence" value="ECO:0007669"/>
    <property type="project" value="UniProtKB-SubCell"/>
</dbReference>
<dbReference type="PANTHER" id="PTHR32024">
    <property type="entry name" value="TRK SYSTEM POTASSIUM UPTAKE PROTEIN TRKG-RELATED"/>
    <property type="match status" value="1"/>
</dbReference>
<dbReference type="NCBIfam" id="TIGR00933">
    <property type="entry name" value="2a38"/>
    <property type="match status" value="1"/>
</dbReference>
<dbReference type="AlphaFoldDB" id="A0A485M757"/>
<evidence type="ECO:0000256" key="9">
    <source>
        <dbReference type="ARBA" id="ARBA00023136"/>
    </source>
</evidence>
<evidence type="ECO:0000256" key="10">
    <source>
        <dbReference type="SAM" id="Phobius"/>
    </source>
</evidence>
<evidence type="ECO:0000313" key="11">
    <source>
        <dbReference type="EMBL" id="VFU15254.1"/>
    </source>
</evidence>
<dbReference type="InterPro" id="IPR004772">
    <property type="entry name" value="TrkH"/>
</dbReference>
<feature type="transmembrane region" description="Helical" evidence="10">
    <location>
        <begin position="369"/>
        <end position="390"/>
    </location>
</feature>
<dbReference type="InterPro" id="IPR003445">
    <property type="entry name" value="Cat_transpt"/>
</dbReference>
<feature type="transmembrane region" description="Helical" evidence="10">
    <location>
        <begin position="99"/>
        <end position="128"/>
    </location>
</feature>
<keyword evidence="7 10" id="KW-1133">Transmembrane helix</keyword>
<evidence type="ECO:0000256" key="3">
    <source>
        <dbReference type="ARBA" id="ARBA00022475"/>
    </source>
</evidence>
<evidence type="ECO:0000256" key="6">
    <source>
        <dbReference type="ARBA" id="ARBA00022958"/>
    </source>
</evidence>
<dbReference type="Pfam" id="PF02386">
    <property type="entry name" value="TrkH"/>
    <property type="match status" value="1"/>
</dbReference>
<keyword evidence="9 10" id="KW-0472">Membrane</keyword>
<dbReference type="GO" id="GO:0015379">
    <property type="term" value="F:potassium:chloride symporter activity"/>
    <property type="evidence" value="ECO:0007669"/>
    <property type="project" value="InterPro"/>
</dbReference>
<evidence type="ECO:0000256" key="7">
    <source>
        <dbReference type="ARBA" id="ARBA00022989"/>
    </source>
</evidence>
<organism evidence="11">
    <name type="scientific">anaerobic digester metagenome</name>
    <dbReference type="NCBI Taxonomy" id="1263854"/>
    <lineage>
        <taxon>unclassified sequences</taxon>
        <taxon>metagenomes</taxon>
        <taxon>ecological metagenomes</taxon>
    </lineage>
</organism>
<evidence type="ECO:0000256" key="1">
    <source>
        <dbReference type="ARBA" id="ARBA00004651"/>
    </source>
</evidence>
<keyword evidence="4" id="KW-0633">Potassium transport</keyword>